<gene>
    <name evidence="2" type="ORF">ASEP1449_LOCUS8250</name>
</gene>
<keyword evidence="1" id="KW-0732">Signal</keyword>
<evidence type="ECO:0000256" key="1">
    <source>
        <dbReference type="SAM" id="SignalP"/>
    </source>
</evidence>
<organism evidence="2">
    <name type="scientific">Attheya septentrionalis</name>
    <dbReference type="NCBI Taxonomy" id="420275"/>
    <lineage>
        <taxon>Eukaryota</taxon>
        <taxon>Sar</taxon>
        <taxon>Stramenopiles</taxon>
        <taxon>Ochrophyta</taxon>
        <taxon>Bacillariophyta</taxon>
        <taxon>Coscinodiscophyceae</taxon>
        <taxon>Chaetocerotophycidae</taxon>
        <taxon>Chaetocerotales</taxon>
        <taxon>Attheyaceae</taxon>
        <taxon>Attheya</taxon>
    </lineage>
</organism>
<evidence type="ECO:0000313" key="2">
    <source>
        <dbReference type="EMBL" id="CAD9816418.1"/>
    </source>
</evidence>
<feature type="chain" id="PRO_5030856764" evidence="1">
    <location>
        <begin position="18"/>
        <end position="263"/>
    </location>
</feature>
<name>A0A7S2XN35_9STRA</name>
<dbReference type="AlphaFoldDB" id="A0A7S2XN35"/>
<dbReference type="EMBL" id="HBHQ01012418">
    <property type="protein sequence ID" value="CAD9816418.1"/>
    <property type="molecule type" value="Transcribed_RNA"/>
</dbReference>
<sequence>MTMACLFSHFVTATVLGTILLSQCITTNSFSIQALTPSSRKYSNSLRLGNSANDDDVPKNADSLFQSDGWKNIQNDLDRVPIFCCANEQGHPLAYSIDMGDGKAFTVPFFYCDVDDALEELRKAKENTKLEQLDLIPFPLGKAFQMWAKDQAVIVPNKEAIVQAGAPPNTNPIGQQVPLFACMEIMQQNEKGQDVLPLFMSLDAANDAVKQAVEMDGGKVEDLEVVSLSLQRAIELLATVPETPAFQFMAPPKSYTYIEEYLS</sequence>
<feature type="signal peptide" evidence="1">
    <location>
        <begin position="1"/>
        <end position="17"/>
    </location>
</feature>
<protein>
    <submittedName>
        <fullName evidence="2">Uncharacterized protein</fullName>
    </submittedName>
</protein>
<reference evidence="2" key="1">
    <citation type="submission" date="2021-01" db="EMBL/GenBank/DDBJ databases">
        <authorList>
            <person name="Corre E."/>
            <person name="Pelletier E."/>
            <person name="Niang G."/>
            <person name="Scheremetjew M."/>
            <person name="Finn R."/>
            <person name="Kale V."/>
            <person name="Holt S."/>
            <person name="Cochrane G."/>
            <person name="Meng A."/>
            <person name="Brown T."/>
            <person name="Cohen L."/>
        </authorList>
    </citation>
    <scope>NUCLEOTIDE SEQUENCE</scope>
    <source>
        <strain evidence="2">CCMP2084</strain>
    </source>
</reference>
<accession>A0A7S2XN35</accession>
<dbReference type="Gene3D" id="3.40.1350.100">
    <property type="match status" value="1"/>
</dbReference>
<proteinExistence type="predicted"/>